<protein>
    <recommendedName>
        <fullName evidence="9">Protein kinase domain-containing protein</fullName>
    </recommendedName>
</protein>
<evidence type="ECO:0000256" key="2">
    <source>
        <dbReference type="ARBA" id="ARBA00022679"/>
    </source>
</evidence>
<dbReference type="GO" id="GO:0004674">
    <property type="term" value="F:protein serine/threonine kinase activity"/>
    <property type="evidence" value="ECO:0007669"/>
    <property type="project" value="UniProtKB-KW"/>
</dbReference>
<gene>
    <name evidence="10" type="ORF">HXX76_001346</name>
</gene>
<dbReference type="PANTHER" id="PTHR44329">
    <property type="entry name" value="SERINE/THREONINE-PROTEIN KINASE TNNI3K-RELATED"/>
    <property type="match status" value="1"/>
</dbReference>
<dbReference type="InterPro" id="IPR001245">
    <property type="entry name" value="Ser-Thr/Tyr_kinase_cat_dom"/>
</dbReference>
<dbReference type="Proteomes" id="UP000650467">
    <property type="component" value="Unassembled WGS sequence"/>
</dbReference>
<evidence type="ECO:0000313" key="11">
    <source>
        <dbReference type="Proteomes" id="UP000650467"/>
    </source>
</evidence>
<dbReference type="AlphaFoldDB" id="A0A835WC30"/>
<dbReference type="InterPro" id="IPR011009">
    <property type="entry name" value="Kinase-like_dom_sf"/>
</dbReference>
<evidence type="ECO:0000256" key="1">
    <source>
        <dbReference type="ARBA" id="ARBA00022527"/>
    </source>
</evidence>
<evidence type="ECO:0000256" key="6">
    <source>
        <dbReference type="PROSITE-ProRule" id="PRU10141"/>
    </source>
</evidence>
<name>A0A835WC30_CHLIN</name>
<organism evidence="10 11">
    <name type="scientific">Chlamydomonas incerta</name>
    <dbReference type="NCBI Taxonomy" id="51695"/>
    <lineage>
        <taxon>Eukaryota</taxon>
        <taxon>Viridiplantae</taxon>
        <taxon>Chlorophyta</taxon>
        <taxon>core chlorophytes</taxon>
        <taxon>Chlorophyceae</taxon>
        <taxon>CS clade</taxon>
        <taxon>Chlamydomonadales</taxon>
        <taxon>Chlamydomonadaceae</taxon>
        <taxon>Chlamydomonas</taxon>
    </lineage>
</organism>
<evidence type="ECO:0000259" key="9">
    <source>
        <dbReference type="PROSITE" id="PS50011"/>
    </source>
</evidence>
<dbReference type="InterPro" id="IPR008271">
    <property type="entry name" value="Ser/Thr_kinase_AS"/>
</dbReference>
<dbReference type="PANTHER" id="PTHR44329:SF214">
    <property type="entry name" value="PROTEIN KINASE DOMAIN-CONTAINING PROTEIN"/>
    <property type="match status" value="1"/>
</dbReference>
<dbReference type="InterPro" id="IPR051681">
    <property type="entry name" value="Ser/Thr_Kinases-Pseudokinases"/>
</dbReference>
<dbReference type="PROSITE" id="PS00107">
    <property type="entry name" value="PROTEIN_KINASE_ATP"/>
    <property type="match status" value="1"/>
</dbReference>
<accession>A0A835WC30</accession>
<reference evidence="10" key="1">
    <citation type="journal article" date="2020" name="bioRxiv">
        <title>Comparative genomics of Chlamydomonas.</title>
        <authorList>
            <person name="Craig R.J."/>
            <person name="Hasan A.R."/>
            <person name="Ness R.W."/>
            <person name="Keightley P.D."/>
        </authorList>
    </citation>
    <scope>NUCLEOTIDE SEQUENCE</scope>
    <source>
        <strain evidence="10">SAG 7.73</strain>
    </source>
</reference>
<dbReference type="Gene3D" id="1.10.510.10">
    <property type="entry name" value="Transferase(Phosphotransferase) domain 1"/>
    <property type="match status" value="1"/>
</dbReference>
<dbReference type="EMBL" id="JAEHOC010000002">
    <property type="protein sequence ID" value="KAG2444601.1"/>
    <property type="molecule type" value="Genomic_DNA"/>
</dbReference>
<evidence type="ECO:0000256" key="5">
    <source>
        <dbReference type="ARBA" id="ARBA00022840"/>
    </source>
</evidence>
<dbReference type="OrthoDB" id="540795at2759"/>
<evidence type="ECO:0000256" key="3">
    <source>
        <dbReference type="ARBA" id="ARBA00022741"/>
    </source>
</evidence>
<dbReference type="GO" id="GO:0005524">
    <property type="term" value="F:ATP binding"/>
    <property type="evidence" value="ECO:0007669"/>
    <property type="project" value="UniProtKB-UniRule"/>
</dbReference>
<keyword evidence="2" id="KW-0808">Transferase</keyword>
<dbReference type="SUPFAM" id="SSF56112">
    <property type="entry name" value="Protein kinase-like (PK-like)"/>
    <property type="match status" value="1"/>
</dbReference>
<comment type="similarity">
    <text evidence="7">Belongs to the protein kinase superfamily.</text>
</comment>
<dbReference type="PROSITE" id="PS50011">
    <property type="entry name" value="PROTEIN_KINASE_DOM"/>
    <property type="match status" value="1"/>
</dbReference>
<dbReference type="CDD" id="cd13999">
    <property type="entry name" value="STKc_MAP3K-like"/>
    <property type="match status" value="1"/>
</dbReference>
<dbReference type="InterPro" id="IPR000719">
    <property type="entry name" value="Prot_kinase_dom"/>
</dbReference>
<feature type="binding site" evidence="6">
    <location>
        <position position="230"/>
    </location>
    <ligand>
        <name>ATP</name>
        <dbReference type="ChEBI" id="CHEBI:30616"/>
    </ligand>
</feature>
<keyword evidence="1 7" id="KW-0723">Serine/threonine-protein kinase</keyword>
<comment type="caution">
    <text evidence="10">The sequence shown here is derived from an EMBL/GenBank/DDBJ whole genome shotgun (WGS) entry which is preliminary data.</text>
</comment>
<keyword evidence="3 6" id="KW-0547">Nucleotide-binding</keyword>
<evidence type="ECO:0000256" key="7">
    <source>
        <dbReference type="RuleBase" id="RU000304"/>
    </source>
</evidence>
<keyword evidence="5 6" id="KW-0067">ATP-binding</keyword>
<dbReference type="InterPro" id="IPR017441">
    <property type="entry name" value="Protein_kinase_ATP_BS"/>
</dbReference>
<feature type="domain" description="Protein kinase" evidence="9">
    <location>
        <begin position="203"/>
        <end position="465"/>
    </location>
</feature>
<feature type="compositionally biased region" description="Polar residues" evidence="8">
    <location>
        <begin position="24"/>
        <end position="40"/>
    </location>
</feature>
<keyword evidence="4" id="KW-0418">Kinase</keyword>
<evidence type="ECO:0000256" key="4">
    <source>
        <dbReference type="ARBA" id="ARBA00022777"/>
    </source>
</evidence>
<dbReference type="SMART" id="SM00220">
    <property type="entry name" value="S_TKc"/>
    <property type="match status" value="1"/>
</dbReference>
<keyword evidence="11" id="KW-1185">Reference proteome</keyword>
<proteinExistence type="inferred from homology"/>
<dbReference type="PROSITE" id="PS00108">
    <property type="entry name" value="PROTEIN_KINASE_ST"/>
    <property type="match status" value="1"/>
</dbReference>
<evidence type="ECO:0000313" key="10">
    <source>
        <dbReference type="EMBL" id="KAG2444601.1"/>
    </source>
</evidence>
<dbReference type="Gene3D" id="3.30.200.20">
    <property type="entry name" value="Phosphorylase Kinase, domain 1"/>
    <property type="match status" value="1"/>
</dbReference>
<dbReference type="Pfam" id="PF07714">
    <property type="entry name" value="PK_Tyr_Ser-Thr"/>
    <property type="match status" value="1"/>
</dbReference>
<feature type="region of interest" description="Disordered" evidence="8">
    <location>
        <begin position="20"/>
        <end position="86"/>
    </location>
</feature>
<sequence>MPHGILGAVPMTPDEALARLTGKAPSSGSESGRLHTNSGSAPPRGASPLQPQQPRGIEGKVFKLPQSRAPIPGPLTKSGGGKERSLRGLVGDKSALAALGLVPTSASGQAASGHTAAPAVEQQAASPAGAKAVAPSAVVGGPGTSGALATGVQLSGAVAPGVGGDSLIGGGIAPPPSLQAGTTPHGVIAPGPDVRMDINLEELTLGQEIGRGGFGKVYSGTYLGTPVAIKMLLGNATSALSELAALRLEVSILSRANHPNVVKIYGGNLSPPKPFIVAELLMCSLHDYIYHPQADTRTLLVVRLARGIAAALAYLHPTVLHRDLKPGNVLLSQEGVPKIADFGLARWKLKTLLSTQTLEAGSVPYLAPECFDPDVWRLSTSVDVYSLAIIMSEMLMRRPPWHGMSSMQVAWEVHVQGRRPALPPASPLVPVELLQLIEACWHQDPKERPSAAQVYVVLSELHDRLEELEAGGAPA</sequence>
<evidence type="ECO:0000256" key="8">
    <source>
        <dbReference type="SAM" id="MobiDB-lite"/>
    </source>
</evidence>